<organism evidence="1 2">
    <name type="scientific">Paenibacillus endophyticus</name>
    <dbReference type="NCBI Taxonomy" id="1294268"/>
    <lineage>
        <taxon>Bacteria</taxon>
        <taxon>Bacillati</taxon>
        <taxon>Bacillota</taxon>
        <taxon>Bacilli</taxon>
        <taxon>Bacillales</taxon>
        <taxon>Paenibacillaceae</taxon>
        <taxon>Paenibacillus</taxon>
    </lineage>
</organism>
<protein>
    <recommendedName>
        <fullName evidence="3">YbjN domain-containing protein</fullName>
    </recommendedName>
</protein>
<evidence type="ECO:0000313" key="2">
    <source>
        <dbReference type="Proteomes" id="UP000518605"/>
    </source>
</evidence>
<name>A0A7W5CB58_9BACL</name>
<gene>
    <name evidence="1" type="ORF">FHS16_003591</name>
</gene>
<sequence>MTMSKLGNEKLILDHPIAFTTLAGQSIPAKLQEVRLFADGDSRRCTLRLELDSTAFLTIVEGEWFGLHPAANEGLTVSSFDLDLPVELHILLRKGIAELLLQEATSGEDIIRALLGSSTDEANVKLNISENWLATDIKQEMNLPEELADEGKLKHGFRTQWAEASGSSAAASAIVKGAMHETVDQLLNGWNWSFLREDSELLSVKFSGDSGQWTVLIATDEDKSLCLIYSIYPVMVPEARRSDAMDWMTEVNYNLPIGCFEMDLTDGELRFRSGIDVEQDRLSTELLSNLLTTNMAVMDMYFAELAQLTEQG</sequence>
<evidence type="ECO:0008006" key="3">
    <source>
        <dbReference type="Google" id="ProtNLM"/>
    </source>
</evidence>
<comment type="caution">
    <text evidence="1">The sequence shown here is derived from an EMBL/GenBank/DDBJ whole genome shotgun (WGS) entry which is preliminary data.</text>
</comment>
<dbReference type="AlphaFoldDB" id="A0A7W5CB58"/>
<keyword evidence="2" id="KW-1185">Reference proteome</keyword>
<reference evidence="1 2" key="1">
    <citation type="submission" date="2020-08" db="EMBL/GenBank/DDBJ databases">
        <title>Genomic Encyclopedia of Type Strains, Phase III (KMG-III): the genomes of soil and plant-associated and newly described type strains.</title>
        <authorList>
            <person name="Whitman W."/>
        </authorList>
    </citation>
    <scope>NUCLEOTIDE SEQUENCE [LARGE SCALE GENOMIC DNA]</scope>
    <source>
        <strain evidence="1 2">CECT 8234</strain>
    </source>
</reference>
<dbReference type="Pfam" id="PF10722">
    <property type="entry name" value="YbjN"/>
    <property type="match status" value="1"/>
</dbReference>
<dbReference type="EMBL" id="JACHXW010000010">
    <property type="protein sequence ID" value="MBB3153529.1"/>
    <property type="molecule type" value="Genomic_DNA"/>
</dbReference>
<dbReference type="RefSeq" id="WP_183565259.1">
    <property type="nucleotide sequence ID" value="NZ_CBCSLB010000007.1"/>
</dbReference>
<evidence type="ECO:0000313" key="1">
    <source>
        <dbReference type="EMBL" id="MBB3153529.1"/>
    </source>
</evidence>
<dbReference type="Proteomes" id="UP000518605">
    <property type="component" value="Unassembled WGS sequence"/>
</dbReference>
<dbReference type="InterPro" id="IPR019660">
    <property type="entry name" value="Put_sensory_transdc_reg_YbjN"/>
</dbReference>
<accession>A0A7W5CB58</accession>
<proteinExistence type="predicted"/>